<accession>A0ABS8YM85</accession>
<dbReference type="PANTHER" id="PTHR43591:SF110">
    <property type="entry name" value="RHODANESE DOMAIN-CONTAINING PROTEIN"/>
    <property type="match status" value="1"/>
</dbReference>
<feature type="domain" description="Methyltransferase" evidence="1">
    <location>
        <begin position="41"/>
        <end position="140"/>
    </location>
</feature>
<keyword evidence="2" id="KW-0808">Transferase</keyword>
<organism evidence="2 3">
    <name type="scientific">Paenibacillus profundus</name>
    <dbReference type="NCBI Taxonomy" id="1173085"/>
    <lineage>
        <taxon>Bacteria</taxon>
        <taxon>Bacillati</taxon>
        <taxon>Bacillota</taxon>
        <taxon>Bacilli</taxon>
        <taxon>Bacillales</taxon>
        <taxon>Paenibacillaceae</taxon>
        <taxon>Paenibacillus</taxon>
    </lineage>
</organism>
<dbReference type="Proteomes" id="UP001199916">
    <property type="component" value="Unassembled WGS sequence"/>
</dbReference>
<evidence type="ECO:0000313" key="3">
    <source>
        <dbReference type="Proteomes" id="UP001199916"/>
    </source>
</evidence>
<dbReference type="CDD" id="cd02440">
    <property type="entry name" value="AdoMet_MTases"/>
    <property type="match status" value="1"/>
</dbReference>
<dbReference type="InterPro" id="IPR041698">
    <property type="entry name" value="Methyltransf_25"/>
</dbReference>
<dbReference type="SUPFAM" id="SSF53335">
    <property type="entry name" value="S-adenosyl-L-methionine-dependent methyltransferases"/>
    <property type="match status" value="1"/>
</dbReference>
<sequence length="270" mass="30809">MSQMINYYSSFDEWGRLEREPLEFTVNCHYIKSHLPEKGHILDIGAGPGKYAIELAKSGYDITLADITPKLAESAREKVREYGLERQFQGFDVADARNLQLYADEQFDASLMLGPLYHLQQEEDRVSAAQELHRVTKSGGLVFVAFMPRMRHVATSLLYPQHWKPNDTIEGLTEFMRTGIFNHSDEGRFTGAYYFPIEEIEPFMEAHGFEQVKLIGSGSIAGLMKPEHWQYWRDQGEAAFQSIMQIVMDAADSPYILGTSSHLLYIGKKV</sequence>
<evidence type="ECO:0000259" key="1">
    <source>
        <dbReference type="Pfam" id="PF13649"/>
    </source>
</evidence>
<comment type="caution">
    <text evidence="2">The sequence shown here is derived from an EMBL/GenBank/DDBJ whole genome shotgun (WGS) entry which is preliminary data.</text>
</comment>
<dbReference type="Pfam" id="PF13649">
    <property type="entry name" value="Methyltransf_25"/>
    <property type="match status" value="1"/>
</dbReference>
<dbReference type="RefSeq" id="WP_233698081.1">
    <property type="nucleotide sequence ID" value="NZ_JAJNBZ010000019.1"/>
</dbReference>
<name>A0ABS8YM85_9BACL</name>
<dbReference type="EMBL" id="JAJNBZ010000019">
    <property type="protein sequence ID" value="MCE5171685.1"/>
    <property type="molecule type" value="Genomic_DNA"/>
</dbReference>
<dbReference type="GO" id="GO:0008168">
    <property type="term" value="F:methyltransferase activity"/>
    <property type="evidence" value="ECO:0007669"/>
    <property type="project" value="UniProtKB-KW"/>
</dbReference>
<keyword evidence="2" id="KW-0489">Methyltransferase</keyword>
<proteinExistence type="predicted"/>
<reference evidence="2 3" key="1">
    <citation type="submission" date="2021-11" db="EMBL/GenBank/DDBJ databases">
        <title>Draft genome sequence of Paenibacillus profundus YoMME, a new Gram-positive bacteria with exoelectrogenic properties.</title>
        <authorList>
            <person name="Hubenova Y."/>
            <person name="Hubenova E."/>
            <person name="Manasiev Y."/>
            <person name="Peykov S."/>
            <person name="Mitov M."/>
        </authorList>
    </citation>
    <scope>NUCLEOTIDE SEQUENCE [LARGE SCALE GENOMIC DNA]</scope>
    <source>
        <strain evidence="2 3">YoMME</strain>
    </source>
</reference>
<dbReference type="InterPro" id="IPR029063">
    <property type="entry name" value="SAM-dependent_MTases_sf"/>
</dbReference>
<protein>
    <submittedName>
        <fullName evidence="2">Class I SAM-dependent methyltransferase</fullName>
    </submittedName>
</protein>
<dbReference type="PANTHER" id="PTHR43591">
    <property type="entry name" value="METHYLTRANSFERASE"/>
    <property type="match status" value="1"/>
</dbReference>
<dbReference type="GO" id="GO:0032259">
    <property type="term" value="P:methylation"/>
    <property type="evidence" value="ECO:0007669"/>
    <property type="project" value="UniProtKB-KW"/>
</dbReference>
<gene>
    <name evidence="2" type="ORF">LQV63_20595</name>
</gene>
<dbReference type="Gene3D" id="3.40.50.150">
    <property type="entry name" value="Vaccinia Virus protein VP39"/>
    <property type="match status" value="1"/>
</dbReference>
<keyword evidence="3" id="KW-1185">Reference proteome</keyword>
<evidence type="ECO:0000313" key="2">
    <source>
        <dbReference type="EMBL" id="MCE5171685.1"/>
    </source>
</evidence>